<evidence type="ECO:0000256" key="1">
    <source>
        <dbReference type="SAM" id="MobiDB-lite"/>
    </source>
</evidence>
<organism evidence="2 3">
    <name type="scientific">Synaphobranchus kaupii</name>
    <name type="common">Kaup's arrowtooth eel</name>
    <dbReference type="NCBI Taxonomy" id="118154"/>
    <lineage>
        <taxon>Eukaryota</taxon>
        <taxon>Metazoa</taxon>
        <taxon>Chordata</taxon>
        <taxon>Craniata</taxon>
        <taxon>Vertebrata</taxon>
        <taxon>Euteleostomi</taxon>
        <taxon>Actinopterygii</taxon>
        <taxon>Neopterygii</taxon>
        <taxon>Teleostei</taxon>
        <taxon>Anguilliformes</taxon>
        <taxon>Synaphobranchidae</taxon>
        <taxon>Synaphobranchus</taxon>
    </lineage>
</organism>
<keyword evidence="3" id="KW-1185">Reference proteome</keyword>
<accession>A0A9Q1EGK0</accession>
<name>A0A9Q1EGK0_SYNKA</name>
<comment type="caution">
    <text evidence="2">The sequence shown here is derived from an EMBL/GenBank/DDBJ whole genome shotgun (WGS) entry which is preliminary data.</text>
</comment>
<dbReference type="EMBL" id="JAINUF010000018">
    <property type="protein sequence ID" value="KAJ8338374.1"/>
    <property type="molecule type" value="Genomic_DNA"/>
</dbReference>
<dbReference type="Proteomes" id="UP001152622">
    <property type="component" value="Chromosome 18"/>
</dbReference>
<feature type="compositionally biased region" description="Polar residues" evidence="1">
    <location>
        <begin position="133"/>
        <end position="153"/>
    </location>
</feature>
<sequence length="153" mass="16720">MCLLSFDWPCSVIGTDRCRRLLLSCGSTEHSDDAPGKIAHPHLRQLKSHEARIFLHLLALMRERRWRDDGGAGLGVAGSRGLGRKLKLFVCSSLKLQPRAFEQLGEGLIKRAINTSCRGLDTCPGSAAKPLTEPSTGSSVHTQQMQAIKSKSE</sequence>
<gene>
    <name evidence="2" type="ORF">SKAU_G00373400</name>
</gene>
<protein>
    <submittedName>
        <fullName evidence="2">Uncharacterized protein</fullName>
    </submittedName>
</protein>
<reference evidence="2" key="1">
    <citation type="journal article" date="2023" name="Science">
        <title>Genome structures resolve the early diversification of teleost fishes.</title>
        <authorList>
            <person name="Parey E."/>
            <person name="Louis A."/>
            <person name="Montfort J."/>
            <person name="Bouchez O."/>
            <person name="Roques C."/>
            <person name="Iampietro C."/>
            <person name="Lluch J."/>
            <person name="Castinel A."/>
            <person name="Donnadieu C."/>
            <person name="Desvignes T."/>
            <person name="Floi Bucao C."/>
            <person name="Jouanno E."/>
            <person name="Wen M."/>
            <person name="Mejri S."/>
            <person name="Dirks R."/>
            <person name="Jansen H."/>
            <person name="Henkel C."/>
            <person name="Chen W.J."/>
            <person name="Zahm M."/>
            <person name="Cabau C."/>
            <person name="Klopp C."/>
            <person name="Thompson A.W."/>
            <person name="Robinson-Rechavi M."/>
            <person name="Braasch I."/>
            <person name="Lecointre G."/>
            <person name="Bobe J."/>
            <person name="Postlethwait J.H."/>
            <person name="Berthelot C."/>
            <person name="Roest Crollius H."/>
            <person name="Guiguen Y."/>
        </authorList>
    </citation>
    <scope>NUCLEOTIDE SEQUENCE</scope>
    <source>
        <strain evidence="2">WJC10195</strain>
    </source>
</reference>
<evidence type="ECO:0000313" key="2">
    <source>
        <dbReference type="EMBL" id="KAJ8338374.1"/>
    </source>
</evidence>
<dbReference type="AlphaFoldDB" id="A0A9Q1EGK0"/>
<proteinExistence type="predicted"/>
<feature type="region of interest" description="Disordered" evidence="1">
    <location>
        <begin position="128"/>
        <end position="153"/>
    </location>
</feature>
<evidence type="ECO:0000313" key="3">
    <source>
        <dbReference type="Proteomes" id="UP001152622"/>
    </source>
</evidence>